<accession>A0ABT4CMH2</accession>
<keyword evidence="3" id="KW-0749">Sporulation</keyword>
<keyword evidence="6" id="KW-1185">Reference proteome</keyword>
<comment type="similarity">
    <text evidence="1">Belongs to the delta endotoxin family.</text>
</comment>
<dbReference type="SUPFAM" id="SSF56849">
    <property type="entry name" value="delta-Endotoxin (insectocide), N-terminal domain"/>
    <property type="match status" value="1"/>
</dbReference>
<dbReference type="InterPro" id="IPR036716">
    <property type="entry name" value="Pest_crys_N_sf"/>
</dbReference>
<keyword evidence="4" id="KW-0843">Virulence</keyword>
<evidence type="ECO:0000256" key="3">
    <source>
        <dbReference type="ARBA" id="ARBA00022969"/>
    </source>
</evidence>
<dbReference type="EMBL" id="JAPQES010000001">
    <property type="protein sequence ID" value="MCY6370249.1"/>
    <property type="molecule type" value="Genomic_DNA"/>
</dbReference>
<proteinExistence type="inferred from homology"/>
<organism evidence="5 6">
    <name type="scientific">Clostridium ganghwense</name>
    <dbReference type="NCBI Taxonomy" id="312089"/>
    <lineage>
        <taxon>Bacteria</taxon>
        <taxon>Bacillati</taxon>
        <taxon>Bacillota</taxon>
        <taxon>Clostridia</taxon>
        <taxon>Eubacteriales</taxon>
        <taxon>Clostridiaceae</taxon>
        <taxon>Clostridium</taxon>
    </lineage>
</organism>
<comment type="caution">
    <text evidence="5">The sequence shown here is derived from an EMBL/GenBank/DDBJ whole genome shotgun (WGS) entry which is preliminary data.</text>
</comment>
<keyword evidence="2" id="KW-0800">Toxin</keyword>
<name>A0ABT4CMH2_9CLOT</name>
<dbReference type="Proteomes" id="UP001079657">
    <property type="component" value="Unassembled WGS sequence"/>
</dbReference>
<dbReference type="RefSeq" id="WP_268048940.1">
    <property type="nucleotide sequence ID" value="NZ_JAPQES010000001.1"/>
</dbReference>
<protein>
    <submittedName>
        <fullName evidence="5">Uncharacterized protein</fullName>
    </submittedName>
</protein>
<evidence type="ECO:0000313" key="5">
    <source>
        <dbReference type="EMBL" id="MCY6370249.1"/>
    </source>
</evidence>
<evidence type="ECO:0000256" key="2">
    <source>
        <dbReference type="ARBA" id="ARBA00022656"/>
    </source>
</evidence>
<reference evidence="5" key="1">
    <citation type="submission" date="2022-12" db="EMBL/GenBank/DDBJ databases">
        <authorList>
            <person name="Wang J."/>
        </authorList>
    </citation>
    <scope>NUCLEOTIDE SEQUENCE</scope>
    <source>
        <strain evidence="5">HY-42-06</strain>
    </source>
</reference>
<evidence type="ECO:0000313" key="6">
    <source>
        <dbReference type="Proteomes" id="UP001079657"/>
    </source>
</evidence>
<gene>
    <name evidence="5" type="ORF">OXH55_06340</name>
</gene>
<evidence type="ECO:0000256" key="4">
    <source>
        <dbReference type="ARBA" id="ARBA00023026"/>
    </source>
</evidence>
<evidence type="ECO:0000256" key="1">
    <source>
        <dbReference type="ARBA" id="ARBA00007819"/>
    </source>
</evidence>
<sequence>MNKRNLAVSASKVGLSLIPLVGSLYNELILYFDEKRINGRFQRIEDKLNKYELSIEDISKIIEKFKDHEYYVLRNNLRNVITTSLPETVETYNNALIEYIMDESNRSMNEEVSEIISQLNKNDIELLKRLKKFINSDFKQIEKEKCYEKHEKTSEDKFVSRNIIWGNNTIFLKDYRAYYLENSDDFPSVDLLMNIGFKDSKNNPYYYFAYESRSLIKLQNLGVVSLDFISTLGTISSGNIDRIHISIFGEKLLNYIE</sequence>